<comment type="caution">
    <text evidence="3">The sequence shown here is derived from an EMBL/GenBank/DDBJ whole genome shotgun (WGS) entry which is preliminary data.</text>
</comment>
<dbReference type="RefSeq" id="WP_063244985.1">
    <property type="nucleotide sequence ID" value="NZ_CP168967.1"/>
</dbReference>
<evidence type="ECO:0000256" key="2">
    <source>
        <dbReference type="SAM" id="Phobius"/>
    </source>
</evidence>
<proteinExistence type="predicted"/>
<dbReference type="AlphaFoldDB" id="A0A150WCM5"/>
<organism evidence="3 4">
    <name type="scientific">Bdellovibrio bacteriovorus</name>
    <dbReference type="NCBI Taxonomy" id="959"/>
    <lineage>
        <taxon>Bacteria</taxon>
        <taxon>Pseudomonadati</taxon>
        <taxon>Bdellovibrionota</taxon>
        <taxon>Bdellovibrionia</taxon>
        <taxon>Bdellovibrionales</taxon>
        <taxon>Pseudobdellovibrionaceae</taxon>
        <taxon>Bdellovibrio</taxon>
    </lineage>
</organism>
<keyword evidence="2" id="KW-0812">Transmembrane</keyword>
<reference evidence="3 4" key="1">
    <citation type="submission" date="2016-03" db="EMBL/GenBank/DDBJ databases">
        <authorList>
            <person name="Ploux O."/>
        </authorList>
    </citation>
    <scope>NUCLEOTIDE SEQUENCE [LARGE SCALE GENOMIC DNA]</scope>
    <source>
        <strain evidence="3 4">BER2</strain>
    </source>
</reference>
<protein>
    <submittedName>
        <fullName evidence="3">Uncharacterized protein</fullName>
    </submittedName>
</protein>
<dbReference type="Proteomes" id="UP000075391">
    <property type="component" value="Unassembled WGS sequence"/>
</dbReference>
<gene>
    <name evidence="3" type="ORF">AZI85_12085</name>
</gene>
<accession>A0A150WCM5</accession>
<evidence type="ECO:0000256" key="1">
    <source>
        <dbReference type="SAM" id="MobiDB-lite"/>
    </source>
</evidence>
<dbReference type="EMBL" id="LUKF01000019">
    <property type="protein sequence ID" value="KYG60726.1"/>
    <property type="molecule type" value="Genomic_DNA"/>
</dbReference>
<feature type="transmembrane region" description="Helical" evidence="2">
    <location>
        <begin position="12"/>
        <end position="31"/>
    </location>
</feature>
<keyword evidence="2" id="KW-0472">Membrane</keyword>
<name>A0A150WCM5_BDEBC</name>
<evidence type="ECO:0000313" key="3">
    <source>
        <dbReference type="EMBL" id="KYG60726.1"/>
    </source>
</evidence>
<feature type="region of interest" description="Disordered" evidence="1">
    <location>
        <begin position="65"/>
        <end position="85"/>
    </location>
</feature>
<keyword evidence="2" id="KW-1133">Transmembrane helix</keyword>
<sequence length="85" mass="9623">MRHDPLRNRKGQFVIEAVLLMVVGVSFFIWGTNQLREQKILAKLIGGPWEKVSGMIESGVWETPDKARANHPNQIDRSLTIDPKG</sequence>
<evidence type="ECO:0000313" key="4">
    <source>
        <dbReference type="Proteomes" id="UP000075391"/>
    </source>
</evidence>
<dbReference type="OrthoDB" id="5296632at2"/>